<sequence>MEKLRRSSKKKSDIACKKHPKHQQSPGVCSLCLKEKLERVAQKLSTYSVPYLHRTFSASPSTTSSLSSHYSSSSGSSASSPAPGYEQKGSTITWLLSGESNVLSKSRSLVNYFPRRKRELSSEEKKKSRFWTKLLRPISKRREEGLVHSRTVREIRVPNRIRMYAADL</sequence>
<feature type="region of interest" description="Disordered" evidence="1">
    <location>
        <begin position="1"/>
        <end position="27"/>
    </location>
</feature>
<dbReference type="STRING" id="3750.A0A498JGJ8"/>
<dbReference type="Proteomes" id="UP000290289">
    <property type="component" value="Chromosome 8"/>
</dbReference>
<proteinExistence type="predicted"/>
<evidence type="ECO:0000313" key="3">
    <source>
        <dbReference type="Proteomes" id="UP000290289"/>
    </source>
</evidence>
<dbReference type="EMBL" id="RDQH01000334">
    <property type="protein sequence ID" value="RXH92802.1"/>
    <property type="molecule type" value="Genomic_DNA"/>
</dbReference>
<evidence type="ECO:0008006" key="4">
    <source>
        <dbReference type="Google" id="ProtNLM"/>
    </source>
</evidence>
<name>A0A498JGJ8_MALDO</name>
<accession>A0A498JGJ8</accession>
<evidence type="ECO:0000313" key="2">
    <source>
        <dbReference type="EMBL" id="RXH92802.1"/>
    </source>
</evidence>
<dbReference type="PANTHER" id="PTHR34046">
    <property type="entry name" value="OS06G0218800 PROTEIN"/>
    <property type="match status" value="1"/>
</dbReference>
<gene>
    <name evidence="2" type="ORF">DVH24_042576</name>
</gene>
<comment type="caution">
    <text evidence="2">The sequence shown here is derived from an EMBL/GenBank/DDBJ whole genome shotgun (WGS) entry which is preliminary data.</text>
</comment>
<keyword evidence="3" id="KW-1185">Reference proteome</keyword>
<dbReference type="AlphaFoldDB" id="A0A498JGJ8"/>
<organism evidence="2 3">
    <name type="scientific">Malus domestica</name>
    <name type="common">Apple</name>
    <name type="synonym">Pyrus malus</name>
    <dbReference type="NCBI Taxonomy" id="3750"/>
    <lineage>
        <taxon>Eukaryota</taxon>
        <taxon>Viridiplantae</taxon>
        <taxon>Streptophyta</taxon>
        <taxon>Embryophyta</taxon>
        <taxon>Tracheophyta</taxon>
        <taxon>Spermatophyta</taxon>
        <taxon>Magnoliopsida</taxon>
        <taxon>eudicotyledons</taxon>
        <taxon>Gunneridae</taxon>
        <taxon>Pentapetalae</taxon>
        <taxon>rosids</taxon>
        <taxon>fabids</taxon>
        <taxon>Rosales</taxon>
        <taxon>Rosaceae</taxon>
        <taxon>Amygdaloideae</taxon>
        <taxon>Maleae</taxon>
        <taxon>Malus</taxon>
    </lineage>
</organism>
<feature type="compositionally biased region" description="Low complexity" evidence="1">
    <location>
        <begin position="59"/>
        <end position="83"/>
    </location>
</feature>
<evidence type="ECO:0000256" key="1">
    <source>
        <dbReference type="SAM" id="MobiDB-lite"/>
    </source>
</evidence>
<feature type="compositionally biased region" description="Basic and acidic residues" evidence="1">
    <location>
        <begin position="1"/>
        <end position="16"/>
    </location>
</feature>
<protein>
    <recommendedName>
        <fullName evidence="4">DUF740 domain-containing protein</fullName>
    </recommendedName>
</protein>
<feature type="region of interest" description="Disordered" evidence="1">
    <location>
        <begin position="59"/>
        <end position="88"/>
    </location>
</feature>
<reference evidence="2 3" key="1">
    <citation type="submission" date="2018-10" db="EMBL/GenBank/DDBJ databases">
        <title>A high-quality apple genome assembly.</title>
        <authorList>
            <person name="Hu J."/>
        </authorList>
    </citation>
    <scope>NUCLEOTIDE SEQUENCE [LARGE SCALE GENOMIC DNA]</scope>
    <source>
        <strain evidence="3">cv. HFTH1</strain>
        <tissue evidence="2">Young leaf</tissue>
    </source>
</reference>
<dbReference type="PANTHER" id="PTHR34046:SF7">
    <property type="entry name" value="DUF740 FAMILY PROTEIN"/>
    <property type="match status" value="1"/>
</dbReference>